<organism evidence="7 8">
    <name type="scientific">Corticimicrobacter populi</name>
    <dbReference type="NCBI Taxonomy" id="2175229"/>
    <lineage>
        <taxon>Bacteria</taxon>
        <taxon>Pseudomonadati</taxon>
        <taxon>Pseudomonadota</taxon>
        <taxon>Betaproteobacteria</taxon>
        <taxon>Burkholderiales</taxon>
        <taxon>Alcaligenaceae</taxon>
        <taxon>Corticimicrobacter</taxon>
    </lineage>
</organism>
<dbReference type="Gene3D" id="1.10.10.10">
    <property type="entry name" value="Winged helix-like DNA-binding domain superfamily/Winged helix DNA-binding domain"/>
    <property type="match status" value="1"/>
</dbReference>
<reference evidence="8" key="1">
    <citation type="submission" date="2018-05" db="EMBL/GenBank/DDBJ databases">
        <authorList>
            <person name="Li Y."/>
        </authorList>
    </citation>
    <scope>NUCLEOTIDE SEQUENCE [LARGE SCALE GENOMIC DNA]</scope>
    <source>
        <strain evidence="8">3d-2-2</strain>
    </source>
</reference>
<keyword evidence="4" id="KW-0804">Transcription</keyword>
<evidence type="ECO:0000256" key="3">
    <source>
        <dbReference type="ARBA" id="ARBA00023082"/>
    </source>
</evidence>
<evidence type="ECO:0000256" key="4">
    <source>
        <dbReference type="ARBA" id="ARBA00023163"/>
    </source>
</evidence>
<gene>
    <name evidence="7" type="ORF">DD235_13830</name>
</gene>
<dbReference type="InterPro" id="IPR013324">
    <property type="entry name" value="RNA_pol_sigma_r3/r4-like"/>
</dbReference>
<dbReference type="AlphaFoldDB" id="A0A2V1K0A5"/>
<dbReference type="Gene3D" id="1.10.1740.10">
    <property type="match status" value="1"/>
</dbReference>
<dbReference type="InterPro" id="IPR039425">
    <property type="entry name" value="RNA_pol_sigma-70-like"/>
</dbReference>
<dbReference type="InterPro" id="IPR014284">
    <property type="entry name" value="RNA_pol_sigma-70_dom"/>
</dbReference>
<dbReference type="PANTHER" id="PTHR43133:SF63">
    <property type="entry name" value="RNA POLYMERASE SIGMA FACTOR FECI-RELATED"/>
    <property type="match status" value="1"/>
</dbReference>
<dbReference type="NCBIfam" id="TIGR02937">
    <property type="entry name" value="sigma70-ECF"/>
    <property type="match status" value="1"/>
</dbReference>
<comment type="similarity">
    <text evidence="1">Belongs to the sigma-70 factor family. ECF subfamily.</text>
</comment>
<dbReference type="GO" id="GO:0016987">
    <property type="term" value="F:sigma factor activity"/>
    <property type="evidence" value="ECO:0007669"/>
    <property type="project" value="UniProtKB-KW"/>
</dbReference>
<dbReference type="EMBL" id="QETA01000006">
    <property type="protein sequence ID" value="PWF21945.1"/>
    <property type="molecule type" value="Genomic_DNA"/>
</dbReference>
<proteinExistence type="inferred from homology"/>
<dbReference type="Pfam" id="PF08281">
    <property type="entry name" value="Sigma70_r4_2"/>
    <property type="match status" value="1"/>
</dbReference>
<dbReference type="InterPro" id="IPR007627">
    <property type="entry name" value="RNA_pol_sigma70_r2"/>
</dbReference>
<dbReference type="Proteomes" id="UP000245212">
    <property type="component" value="Unassembled WGS sequence"/>
</dbReference>
<dbReference type="Pfam" id="PF04542">
    <property type="entry name" value="Sigma70_r2"/>
    <property type="match status" value="1"/>
</dbReference>
<dbReference type="SUPFAM" id="SSF88659">
    <property type="entry name" value="Sigma3 and sigma4 domains of RNA polymerase sigma factors"/>
    <property type="match status" value="1"/>
</dbReference>
<dbReference type="CDD" id="cd06171">
    <property type="entry name" value="Sigma70_r4"/>
    <property type="match status" value="1"/>
</dbReference>
<dbReference type="GO" id="GO:0003677">
    <property type="term" value="F:DNA binding"/>
    <property type="evidence" value="ECO:0007669"/>
    <property type="project" value="InterPro"/>
</dbReference>
<evidence type="ECO:0000313" key="7">
    <source>
        <dbReference type="EMBL" id="PWF21945.1"/>
    </source>
</evidence>
<dbReference type="PANTHER" id="PTHR43133">
    <property type="entry name" value="RNA POLYMERASE ECF-TYPE SIGMA FACTO"/>
    <property type="match status" value="1"/>
</dbReference>
<accession>A0A2V1K0A5</accession>
<keyword evidence="2" id="KW-0805">Transcription regulation</keyword>
<evidence type="ECO:0000259" key="6">
    <source>
        <dbReference type="Pfam" id="PF08281"/>
    </source>
</evidence>
<evidence type="ECO:0000259" key="5">
    <source>
        <dbReference type="Pfam" id="PF04542"/>
    </source>
</evidence>
<dbReference type="SUPFAM" id="SSF88946">
    <property type="entry name" value="Sigma2 domain of RNA polymerase sigma factors"/>
    <property type="match status" value="1"/>
</dbReference>
<protein>
    <submittedName>
        <fullName evidence="7">RNA polymerase subunit sigma</fullName>
    </submittedName>
</protein>
<name>A0A2V1K0A5_9BURK</name>
<keyword evidence="8" id="KW-1185">Reference proteome</keyword>
<dbReference type="GO" id="GO:0006352">
    <property type="term" value="P:DNA-templated transcription initiation"/>
    <property type="evidence" value="ECO:0007669"/>
    <property type="project" value="InterPro"/>
</dbReference>
<keyword evidence="3" id="KW-0731">Sigma factor</keyword>
<feature type="domain" description="RNA polymerase sigma factor 70 region 4 type 2" evidence="6">
    <location>
        <begin position="104"/>
        <end position="155"/>
    </location>
</feature>
<feature type="domain" description="RNA polymerase sigma-70 region 2" evidence="5">
    <location>
        <begin position="1"/>
        <end position="65"/>
    </location>
</feature>
<evidence type="ECO:0000256" key="2">
    <source>
        <dbReference type="ARBA" id="ARBA00023015"/>
    </source>
</evidence>
<comment type="caution">
    <text evidence="7">The sequence shown here is derived from an EMBL/GenBank/DDBJ whole genome shotgun (WGS) entry which is preliminary data.</text>
</comment>
<evidence type="ECO:0000313" key="8">
    <source>
        <dbReference type="Proteomes" id="UP000245212"/>
    </source>
</evidence>
<evidence type="ECO:0000256" key="1">
    <source>
        <dbReference type="ARBA" id="ARBA00010641"/>
    </source>
</evidence>
<dbReference type="InterPro" id="IPR013325">
    <property type="entry name" value="RNA_pol_sigma_r2"/>
</dbReference>
<sequence length="177" mass="19899">MFERYYQELLNFCARLTRNRDAAADVVQETYARVLTAQQQGSRIAEPRAMLYRTARNLMIDQHRHDALHLGTASLDGTIDADTLVGPSAQEPEVAAMSQQAAQVLLAAIQGLPPRCREAFVLHRFDGRSHAEIASMMGISQKMVEQHIRLAMQTCRRERRAWEARHTPSCTDTHGAA</sequence>
<dbReference type="InterPro" id="IPR036388">
    <property type="entry name" value="WH-like_DNA-bd_sf"/>
</dbReference>
<dbReference type="InterPro" id="IPR013249">
    <property type="entry name" value="RNA_pol_sigma70_r4_t2"/>
</dbReference>